<comment type="subcellular location">
    <subcellularLocation>
        <location evidence="5">Endoplasmic reticulum membrane</location>
        <topology evidence="5">Multi-pass membrane protein</topology>
    </subcellularLocation>
    <subcellularLocation>
        <location evidence="1">Membrane</location>
        <topology evidence="1">Multi-pass membrane protein</topology>
    </subcellularLocation>
</comment>
<protein>
    <recommendedName>
        <fullName evidence="5">Dolichol phosphate-mannose biosynthesis regulatory protein</fullName>
    </recommendedName>
</protein>
<keyword evidence="3 5" id="KW-1133">Transmembrane helix</keyword>
<evidence type="ECO:0000256" key="2">
    <source>
        <dbReference type="ARBA" id="ARBA00022692"/>
    </source>
</evidence>
<evidence type="ECO:0000256" key="3">
    <source>
        <dbReference type="ARBA" id="ARBA00022989"/>
    </source>
</evidence>
<feature type="transmembrane region" description="Helical" evidence="5">
    <location>
        <begin position="47"/>
        <end position="71"/>
    </location>
</feature>
<name>A0ABY8UB56_TETOB</name>
<keyword evidence="7" id="KW-1185">Reference proteome</keyword>
<evidence type="ECO:0000256" key="5">
    <source>
        <dbReference type="RuleBase" id="RU365084"/>
    </source>
</evidence>
<organism evidence="6 7">
    <name type="scientific">Tetradesmus obliquus</name>
    <name type="common">Green alga</name>
    <name type="synonym">Acutodesmus obliquus</name>
    <dbReference type="NCBI Taxonomy" id="3088"/>
    <lineage>
        <taxon>Eukaryota</taxon>
        <taxon>Viridiplantae</taxon>
        <taxon>Chlorophyta</taxon>
        <taxon>core chlorophytes</taxon>
        <taxon>Chlorophyceae</taxon>
        <taxon>CS clade</taxon>
        <taxon>Sphaeropleales</taxon>
        <taxon>Scenedesmaceae</taxon>
        <taxon>Tetradesmus</taxon>
    </lineage>
</organism>
<comment type="pathway">
    <text evidence="5">Protein modification; protein glycosylation.</text>
</comment>
<keyword evidence="2 5" id="KW-0812">Transmembrane</keyword>
<comment type="function">
    <text evidence="5">Regulatory subunit of the dolichol-phosphate mannose (DPM) synthase complex; essential for the ER localization.</text>
</comment>
<reference evidence="6 7" key="1">
    <citation type="submission" date="2023-05" db="EMBL/GenBank/DDBJ databases">
        <title>A 100% complete, gapless, phased diploid assembly of the Scenedesmus obliquus UTEX 3031 genome.</title>
        <authorList>
            <person name="Biondi T.C."/>
            <person name="Hanschen E.R."/>
            <person name="Kwon T."/>
            <person name="Eng W."/>
            <person name="Kruse C.P.S."/>
            <person name="Koehler S.I."/>
            <person name="Kunde Y."/>
            <person name="Gleasner C.D."/>
            <person name="You Mak K.T."/>
            <person name="Polle J."/>
            <person name="Hovde B.T."/>
            <person name="Starkenburg S.R."/>
        </authorList>
    </citation>
    <scope>NUCLEOTIDE SEQUENCE [LARGE SCALE GENOMIC DNA]</scope>
    <source>
        <strain evidence="6 7">DOE0152z</strain>
    </source>
</reference>
<dbReference type="InterPro" id="IPR009914">
    <property type="entry name" value="DPM2"/>
</dbReference>
<evidence type="ECO:0000313" key="7">
    <source>
        <dbReference type="Proteomes" id="UP001244341"/>
    </source>
</evidence>
<dbReference type="EMBL" id="CP126217">
    <property type="protein sequence ID" value="WIA18699.1"/>
    <property type="molecule type" value="Genomic_DNA"/>
</dbReference>
<evidence type="ECO:0000256" key="4">
    <source>
        <dbReference type="ARBA" id="ARBA00023136"/>
    </source>
</evidence>
<dbReference type="Pfam" id="PF07297">
    <property type="entry name" value="DPM2"/>
    <property type="match status" value="1"/>
</dbReference>
<gene>
    <name evidence="6" type="ORF">OEZ85_003400</name>
</gene>
<keyword evidence="4 5" id="KW-0472">Membrane</keyword>
<evidence type="ECO:0000256" key="1">
    <source>
        <dbReference type="ARBA" id="ARBA00004141"/>
    </source>
</evidence>
<comment type="similarity">
    <text evidence="5">Belongs to the DPM2 family.</text>
</comment>
<evidence type="ECO:0000313" key="6">
    <source>
        <dbReference type="EMBL" id="WIA18699.1"/>
    </source>
</evidence>
<sequence>MQHAAAGKVLLIATVASFAYISLWLLVKPFIDSDQPILALLPDTRHLYLPLSALLLATLGSILAYVGWLIILEPTPVVSKED</sequence>
<comment type="subunit">
    <text evidence="5">Component of the dolichol-phosphate mannose (DPM) synthase complex.</text>
</comment>
<feature type="transmembrane region" description="Helical" evidence="5">
    <location>
        <begin position="9"/>
        <end position="27"/>
    </location>
</feature>
<dbReference type="Proteomes" id="UP001244341">
    <property type="component" value="Chromosome 10b"/>
</dbReference>
<keyword evidence="5" id="KW-0256">Endoplasmic reticulum</keyword>
<accession>A0ABY8UB56</accession>
<proteinExistence type="inferred from homology"/>